<dbReference type="PANTHER" id="PTHR21435">
    <property type="entry name" value="MITOCHONDRIAL IMPORT INNER MEMBRANE TRANSLOCASE SUBUNIT TIM29"/>
    <property type="match status" value="1"/>
</dbReference>
<dbReference type="EMBL" id="NIVC01000895">
    <property type="protein sequence ID" value="PAA75228.1"/>
    <property type="molecule type" value="Genomic_DNA"/>
</dbReference>
<organism evidence="2 3">
    <name type="scientific">Macrostomum lignano</name>
    <dbReference type="NCBI Taxonomy" id="282301"/>
    <lineage>
        <taxon>Eukaryota</taxon>
        <taxon>Metazoa</taxon>
        <taxon>Spiralia</taxon>
        <taxon>Lophotrochozoa</taxon>
        <taxon>Platyhelminthes</taxon>
        <taxon>Rhabditophora</taxon>
        <taxon>Macrostomorpha</taxon>
        <taxon>Macrostomida</taxon>
        <taxon>Macrostomidae</taxon>
        <taxon>Macrostomum</taxon>
    </lineage>
</organism>
<sequence length="212" mass="24345">PIISMARLVLIRRLCTAALETQQQEKLKANFWHRQYSNLSSYLRRLLVDYRQAAAEALADMESAPRKTLAYLFVASLGIVAWRNNPSYGDYTNQLRQCSLQLGQLSPSVRSPRCAEFINRLCQLRDAQQLRRLNLGFVSLLWATELSSDCRLPDHTCEHLKPRWTRLRPIDVGCFSRWILLSGALRDSDVNEAEWGQLRLSPADPVISDAWD</sequence>
<keyword evidence="1" id="KW-0732">Signal</keyword>
<feature type="chain" id="PRO_5012244302" evidence="1">
    <location>
        <begin position="18"/>
        <end position="212"/>
    </location>
</feature>
<feature type="non-terminal residue" evidence="2">
    <location>
        <position position="1"/>
    </location>
</feature>
<dbReference type="AlphaFoldDB" id="A0A267FN56"/>
<dbReference type="PANTHER" id="PTHR21435:SF1">
    <property type="entry name" value="MITOCHONDRIAL IMPORT INNER MEMBRANE TRANSLOCASE SUBUNIT TIM29"/>
    <property type="match status" value="1"/>
</dbReference>
<feature type="signal peptide" evidence="1">
    <location>
        <begin position="1"/>
        <end position="17"/>
    </location>
</feature>
<reference evidence="2 3" key="1">
    <citation type="submission" date="2017-06" db="EMBL/GenBank/DDBJ databases">
        <title>A platform for efficient transgenesis in Macrostomum lignano, a flatworm model organism for stem cell research.</title>
        <authorList>
            <person name="Berezikov E."/>
        </authorList>
    </citation>
    <scope>NUCLEOTIDE SEQUENCE [LARGE SCALE GENOMIC DNA]</scope>
    <source>
        <strain evidence="2">DV1</strain>
        <tissue evidence="2">Whole organism</tissue>
    </source>
</reference>
<dbReference type="STRING" id="282301.A0A267FN56"/>
<dbReference type="Pfam" id="PF10171">
    <property type="entry name" value="Tim29"/>
    <property type="match status" value="1"/>
</dbReference>
<dbReference type="OrthoDB" id="5970620at2759"/>
<proteinExistence type="predicted"/>
<dbReference type="InterPro" id="IPR019322">
    <property type="entry name" value="TIMM29"/>
</dbReference>
<protein>
    <submittedName>
        <fullName evidence="2">Uncharacterized protein</fullName>
    </submittedName>
</protein>
<name>A0A267FN56_9PLAT</name>
<evidence type="ECO:0000256" key="1">
    <source>
        <dbReference type="SAM" id="SignalP"/>
    </source>
</evidence>
<evidence type="ECO:0000313" key="3">
    <source>
        <dbReference type="Proteomes" id="UP000215902"/>
    </source>
</evidence>
<accession>A0A267FN56</accession>
<keyword evidence="3" id="KW-1185">Reference proteome</keyword>
<dbReference type="GO" id="GO:0045039">
    <property type="term" value="P:protein insertion into mitochondrial inner membrane"/>
    <property type="evidence" value="ECO:0007669"/>
    <property type="project" value="TreeGrafter"/>
</dbReference>
<evidence type="ECO:0000313" key="2">
    <source>
        <dbReference type="EMBL" id="PAA75228.1"/>
    </source>
</evidence>
<comment type="caution">
    <text evidence="2">The sequence shown here is derived from an EMBL/GenBank/DDBJ whole genome shotgun (WGS) entry which is preliminary data.</text>
</comment>
<dbReference type="Proteomes" id="UP000215902">
    <property type="component" value="Unassembled WGS sequence"/>
</dbReference>
<gene>
    <name evidence="2" type="ORF">BOX15_Mlig018840g2</name>
</gene>
<dbReference type="GO" id="GO:0042721">
    <property type="term" value="C:TIM22 mitochondrial import inner membrane insertion complex"/>
    <property type="evidence" value="ECO:0007669"/>
    <property type="project" value="InterPro"/>
</dbReference>